<name>A0ABR4JG27_9EURO</name>
<evidence type="ECO:0000313" key="2">
    <source>
        <dbReference type="Proteomes" id="UP001610446"/>
    </source>
</evidence>
<proteinExistence type="predicted"/>
<dbReference type="Proteomes" id="UP001610446">
    <property type="component" value="Unassembled WGS sequence"/>
</dbReference>
<organism evidence="1 2">
    <name type="scientific">Aspergillus pseudoustus</name>
    <dbReference type="NCBI Taxonomy" id="1810923"/>
    <lineage>
        <taxon>Eukaryota</taxon>
        <taxon>Fungi</taxon>
        <taxon>Dikarya</taxon>
        <taxon>Ascomycota</taxon>
        <taxon>Pezizomycotina</taxon>
        <taxon>Eurotiomycetes</taxon>
        <taxon>Eurotiomycetidae</taxon>
        <taxon>Eurotiales</taxon>
        <taxon>Aspergillaceae</taxon>
        <taxon>Aspergillus</taxon>
        <taxon>Aspergillus subgen. Nidulantes</taxon>
    </lineage>
</organism>
<accession>A0ABR4JG27</accession>
<comment type="caution">
    <text evidence="1">The sequence shown here is derived from an EMBL/GenBank/DDBJ whole genome shotgun (WGS) entry which is preliminary data.</text>
</comment>
<gene>
    <name evidence="1" type="ORF">BJY01DRAFT_219603</name>
</gene>
<protein>
    <submittedName>
        <fullName evidence="1">Uncharacterized protein</fullName>
    </submittedName>
</protein>
<reference evidence="1 2" key="1">
    <citation type="submission" date="2024-07" db="EMBL/GenBank/DDBJ databases">
        <title>Section-level genome sequencing and comparative genomics of Aspergillus sections Usti and Cavernicolus.</title>
        <authorList>
            <consortium name="Lawrence Berkeley National Laboratory"/>
            <person name="Nybo J.L."/>
            <person name="Vesth T.C."/>
            <person name="Theobald S."/>
            <person name="Frisvad J.C."/>
            <person name="Larsen T.O."/>
            <person name="Kjaerboelling I."/>
            <person name="Rothschild-Mancinelli K."/>
            <person name="Lyhne E.K."/>
            <person name="Kogle M.E."/>
            <person name="Barry K."/>
            <person name="Clum A."/>
            <person name="Na H."/>
            <person name="Ledsgaard L."/>
            <person name="Lin J."/>
            <person name="Lipzen A."/>
            <person name="Kuo A."/>
            <person name="Riley R."/>
            <person name="Mondo S."/>
            <person name="Labutti K."/>
            <person name="Haridas S."/>
            <person name="Pangalinan J."/>
            <person name="Salamov A.A."/>
            <person name="Simmons B.A."/>
            <person name="Magnuson J.K."/>
            <person name="Chen J."/>
            <person name="Drula E."/>
            <person name="Henrissat B."/>
            <person name="Wiebenga A."/>
            <person name="Lubbers R.J."/>
            <person name="Gomes A.C."/>
            <person name="Makela M.R."/>
            <person name="Stajich J."/>
            <person name="Grigoriev I.V."/>
            <person name="Mortensen U.H."/>
            <person name="De Vries R.P."/>
            <person name="Baker S.E."/>
            <person name="Andersen M.R."/>
        </authorList>
    </citation>
    <scope>NUCLEOTIDE SEQUENCE [LARGE SCALE GENOMIC DNA]</scope>
    <source>
        <strain evidence="1 2">CBS 123904</strain>
    </source>
</reference>
<keyword evidence="2" id="KW-1185">Reference proteome</keyword>
<dbReference type="EMBL" id="JBFXLU010000139">
    <property type="protein sequence ID" value="KAL2839003.1"/>
    <property type="molecule type" value="Genomic_DNA"/>
</dbReference>
<evidence type="ECO:0000313" key="1">
    <source>
        <dbReference type="EMBL" id="KAL2839003.1"/>
    </source>
</evidence>
<sequence length="206" mass="23495">MSLTPQSRKLQVDFSWRRFKGLITDANDTTNSPLYVVHWNAIKSPHMTFKGPDDKQVIGTGTLHLVRINADYVVNGRSGTLVAQKRFKTLYTHESHAYADPETGEPVTLTWTSDSGFTTWDFICVDEHQRPVAKYTAKIWGVKKIGYVEFMDDRPLTDEMRDEIVVTGVTLFYCMWLRVNNIFSLFGSAFHSTPPAVQEKTQLQGK</sequence>